<sequence length="40" mass="4717">MMLIFFQKVRATIIINININVDLLRVRIFSVETCIHVVSR</sequence>
<dbReference type="Proteomes" id="UP000447434">
    <property type="component" value="Chromosome 25"/>
</dbReference>
<protein>
    <submittedName>
        <fullName evidence="1">Uncharacterized protein</fullName>
    </submittedName>
</protein>
<name>A0A6A4N660_LUPAL</name>
<organism evidence="1 2">
    <name type="scientific">Lupinus albus</name>
    <name type="common">White lupine</name>
    <name type="synonym">Lupinus termis</name>
    <dbReference type="NCBI Taxonomy" id="3870"/>
    <lineage>
        <taxon>Eukaryota</taxon>
        <taxon>Viridiplantae</taxon>
        <taxon>Streptophyta</taxon>
        <taxon>Embryophyta</taxon>
        <taxon>Tracheophyta</taxon>
        <taxon>Spermatophyta</taxon>
        <taxon>Magnoliopsida</taxon>
        <taxon>eudicotyledons</taxon>
        <taxon>Gunneridae</taxon>
        <taxon>Pentapetalae</taxon>
        <taxon>rosids</taxon>
        <taxon>fabids</taxon>
        <taxon>Fabales</taxon>
        <taxon>Fabaceae</taxon>
        <taxon>Papilionoideae</taxon>
        <taxon>50 kb inversion clade</taxon>
        <taxon>genistoids sensu lato</taxon>
        <taxon>core genistoids</taxon>
        <taxon>Genisteae</taxon>
        <taxon>Lupinus</taxon>
    </lineage>
</organism>
<evidence type="ECO:0000313" key="2">
    <source>
        <dbReference type="Proteomes" id="UP000447434"/>
    </source>
</evidence>
<dbReference type="EMBL" id="WOCE01000025">
    <property type="protein sequence ID" value="KAE9584501.1"/>
    <property type="molecule type" value="Genomic_DNA"/>
</dbReference>
<reference evidence="2" key="1">
    <citation type="journal article" date="2020" name="Nat. Commun.">
        <title>Genome sequence of the cluster root forming white lupin.</title>
        <authorList>
            <person name="Hufnagel B."/>
            <person name="Marques A."/>
            <person name="Soriano A."/>
            <person name="Marques L."/>
            <person name="Divol F."/>
            <person name="Doumas P."/>
            <person name="Sallet E."/>
            <person name="Mancinotti D."/>
            <person name="Carrere S."/>
            <person name="Marande W."/>
            <person name="Arribat S."/>
            <person name="Keller J."/>
            <person name="Huneau C."/>
            <person name="Blein T."/>
            <person name="Aime D."/>
            <person name="Laguerre M."/>
            <person name="Taylor J."/>
            <person name="Schubert V."/>
            <person name="Nelson M."/>
            <person name="Geu-Flores F."/>
            <person name="Crespi M."/>
            <person name="Gallardo-Guerrero K."/>
            <person name="Delaux P.-M."/>
            <person name="Salse J."/>
            <person name="Berges H."/>
            <person name="Guyot R."/>
            <person name="Gouzy J."/>
            <person name="Peret B."/>
        </authorList>
    </citation>
    <scope>NUCLEOTIDE SEQUENCE [LARGE SCALE GENOMIC DNA]</scope>
    <source>
        <strain evidence="2">cv. Amiga</strain>
    </source>
</reference>
<gene>
    <name evidence="1" type="ORF">Lalb_Chr25g0278791</name>
</gene>
<evidence type="ECO:0000313" key="1">
    <source>
        <dbReference type="EMBL" id="KAE9584501.1"/>
    </source>
</evidence>
<dbReference type="AlphaFoldDB" id="A0A6A4N660"/>
<keyword evidence="2" id="KW-1185">Reference proteome</keyword>
<accession>A0A6A4N660</accession>
<proteinExistence type="predicted"/>
<comment type="caution">
    <text evidence="1">The sequence shown here is derived from an EMBL/GenBank/DDBJ whole genome shotgun (WGS) entry which is preliminary data.</text>
</comment>